<organism evidence="2 3">
    <name type="scientific">Pseudomonas gingeri</name>
    <dbReference type="NCBI Taxonomy" id="117681"/>
    <lineage>
        <taxon>Bacteria</taxon>
        <taxon>Pseudomonadati</taxon>
        <taxon>Pseudomonadota</taxon>
        <taxon>Gammaproteobacteria</taxon>
        <taxon>Pseudomonadales</taxon>
        <taxon>Pseudomonadaceae</taxon>
        <taxon>Pseudomonas</taxon>
    </lineage>
</organism>
<dbReference type="PROSITE" id="PS51725">
    <property type="entry name" value="ABM"/>
    <property type="match status" value="1"/>
</dbReference>
<dbReference type="Proteomes" id="UP000517547">
    <property type="component" value="Unassembled WGS sequence"/>
</dbReference>
<dbReference type="Pfam" id="PF03992">
    <property type="entry name" value="ABM"/>
    <property type="match status" value="1"/>
</dbReference>
<comment type="caution">
    <text evidence="2">The sequence shown here is derived from an EMBL/GenBank/DDBJ whole genome shotgun (WGS) entry which is preliminary data.</text>
</comment>
<keyword evidence="2" id="KW-0560">Oxidoreductase</keyword>
<sequence length="91" mass="9643">MPAHVINIVRFKAVPGHSEALGQQLNALVETLRSAPGCLDYSVVCGAEAGDWTVTGHWHSPAALQAHFQLPALQGFIDLLGGLACGIDFQH</sequence>
<evidence type="ECO:0000313" key="3">
    <source>
        <dbReference type="Proteomes" id="UP000517547"/>
    </source>
</evidence>
<dbReference type="RefSeq" id="WP_017126017.1">
    <property type="nucleotide sequence ID" value="NZ_JACAOR010000001.1"/>
</dbReference>
<dbReference type="InterPro" id="IPR007138">
    <property type="entry name" value="ABM_dom"/>
</dbReference>
<dbReference type="GO" id="GO:0004497">
    <property type="term" value="F:monooxygenase activity"/>
    <property type="evidence" value="ECO:0007669"/>
    <property type="project" value="UniProtKB-KW"/>
</dbReference>
<evidence type="ECO:0000313" key="2">
    <source>
        <dbReference type="EMBL" id="NWC13203.1"/>
    </source>
</evidence>
<gene>
    <name evidence="2" type="ORF">HX845_06105</name>
</gene>
<accession>A0A7Y7XVQ5</accession>
<protein>
    <submittedName>
        <fullName evidence="2">Antibiotic biosynthesis monooxygenase</fullName>
    </submittedName>
</protein>
<dbReference type="InterPro" id="IPR011008">
    <property type="entry name" value="Dimeric_a/b-barrel"/>
</dbReference>
<dbReference type="GeneID" id="57659151"/>
<keyword evidence="2" id="KW-0503">Monooxygenase</keyword>
<evidence type="ECO:0000259" key="1">
    <source>
        <dbReference type="PROSITE" id="PS51725"/>
    </source>
</evidence>
<feature type="domain" description="ABM" evidence="1">
    <location>
        <begin position="5"/>
        <end position="91"/>
    </location>
</feature>
<name>A0A7Y7XVQ5_9PSED</name>
<dbReference type="SUPFAM" id="SSF54909">
    <property type="entry name" value="Dimeric alpha+beta barrel"/>
    <property type="match status" value="1"/>
</dbReference>
<dbReference type="EMBL" id="JACAQE010000002">
    <property type="protein sequence ID" value="NWC13203.1"/>
    <property type="molecule type" value="Genomic_DNA"/>
</dbReference>
<proteinExistence type="predicted"/>
<dbReference type="AlphaFoldDB" id="A0A7Y7XVQ5"/>
<dbReference type="Gene3D" id="3.30.70.100">
    <property type="match status" value="1"/>
</dbReference>
<reference evidence="2 3" key="1">
    <citation type="submission" date="2020-04" db="EMBL/GenBank/DDBJ databases">
        <title>Molecular characterization of pseudomonads from Agaricus bisporus reveal novel blotch 2 pathogens in Western Europe.</title>
        <authorList>
            <person name="Taparia T."/>
            <person name="Krijger M."/>
            <person name="Haynes E."/>
            <person name="Elpinstone J.G."/>
            <person name="Noble R."/>
            <person name="Van Der Wolf J."/>
        </authorList>
    </citation>
    <scope>NUCLEOTIDE SEQUENCE [LARGE SCALE GENOMIC DNA]</scope>
    <source>
        <strain evidence="2 3">IPO3738</strain>
    </source>
</reference>